<keyword evidence="4" id="KW-1185">Reference proteome</keyword>
<gene>
    <name evidence="3" type="ORF">WJX72_004808</name>
</gene>
<name>A0AAW1QEZ0_9CHLO</name>
<dbReference type="InterPro" id="IPR016040">
    <property type="entry name" value="NAD(P)-bd_dom"/>
</dbReference>
<dbReference type="PANTHER" id="PTHR15020">
    <property type="entry name" value="FLAVIN REDUCTASE-RELATED"/>
    <property type="match status" value="1"/>
</dbReference>
<dbReference type="CDD" id="cd05243">
    <property type="entry name" value="SDR_a5"/>
    <property type="match status" value="1"/>
</dbReference>
<dbReference type="AlphaFoldDB" id="A0AAW1QEZ0"/>
<feature type="region of interest" description="Disordered" evidence="1">
    <location>
        <begin position="459"/>
        <end position="494"/>
    </location>
</feature>
<organism evidence="3 4">
    <name type="scientific">[Myrmecia] bisecta</name>
    <dbReference type="NCBI Taxonomy" id="41462"/>
    <lineage>
        <taxon>Eukaryota</taxon>
        <taxon>Viridiplantae</taxon>
        <taxon>Chlorophyta</taxon>
        <taxon>core chlorophytes</taxon>
        <taxon>Trebouxiophyceae</taxon>
        <taxon>Trebouxiales</taxon>
        <taxon>Trebouxiaceae</taxon>
        <taxon>Myrmecia</taxon>
    </lineage>
</organism>
<feature type="domain" description="NAD(P)-binding" evidence="2">
    <location>
        <begin position="88"/>
        <end position="292"/>
    </location>
</feature>
<evidence type="ECO:0000313" key="3">
    <source>
        <dbReference type="EMBL" id="KAK9819986.1"/>
    </source>
</evidence>
<dbReference type="Gene3D" id="3.40.50.720">
    <property type="entry name" value="NAD(P)-binding Rossmann-like Domain"/>
    <property type="match status" value="1"/>
</dbReference>
<dbReference type="EMBL" id="JALJOR010000003">
    <property type="protein sequence ID" value="KAK9819986.1"/>
    <property type="molecule type" value="Genomic_DNA"/>
</dbReference>
<dbReference type="InterPro" id="IPR036291">
    <property type="entry name" value="NAD(P)-bd_dom_sf"/>
</dbReference>
<evidence type="ECO:0000256" key="1">
    <source>
        <dbReference type="SAM" id="MobiDB-lite"/>
    </source>
</evidence>
<dbReference type="SUPFAM" id="SSF52266">
    <property type="entry name" value="SGNH hydrolase"/>
    <property type="match status" value="1"/>
</dbReference>
<proteinExistence type="predicted"/>
<feature type="compositionally biased region" description="Polar residues" evidence="1">
    <location>
        <begin position="465"/>
        <end position="489"/>
    </location>
</feature>
<dbReference type="Proteomes" id="UP001489004">
    <property type="component" value="Unassembled WGS sequence"/>
</dbReference>
<dbReference type="PANTHER" id="PTHR15020:SF11">
    <property type="entry name" value="OS06G0360300 PROTEIN"/>
    <property type="match status" value="1"/>
</dbReference>
<evidence type="ECO:0000313" key="4">
    <source>
        <dbReference type="Proteomes" id="UP001489004"/>
    </source>
</evidence>
<accession>A0AAW1QEZ0</accession>
<protein>
    <recommendedName>
        <fullName evidence="2">NAD(P)-binding domain-containing protein</fullName>
    </recommendedName>
</protein>
<dbReference type="SUPFAM" id="SSF51735">
    <property type="entry name" value="NAD(P)-binding Rossmann-fold domains"/>
    <property type="match status" value="1"/>
</dbReference>
<dbReference type="Pfam" id="PF13460">
    <property type="entry name" value="NAD_binding_10"/>
    <property type="match status" value="1"/>
</dbReference>
<evidence type="ECO:0000259" key="2">
    <source>
        <dbReference type="Pfam" id="PF13460"/>
    </source>
</evidence>
<sequence length="653" mass="70154">MLPPIKLGKDSSVKARSAAKLSLRAHRSGRATHICRCERAATSQQAVESIPAALSRRGSLLGLGAALVLPTLLSDPAWAGVTTVFVAGASGATGKRVVKELRNQGLKVRAGVRDIAKAEAAGLALDSQVKLVEADVTKSPESLAAAIGDAQAVICAIGYSGRDPKGYEAVDYQGTVNLVDAAKRCKVRKFVLMTSLLTNGAAVGQGLNPAYVFLNLFGGVLSKKLQAELYLRDAGLDYTIVRPGGLSNKPPEEVGNLVVGPEDTIFARSSDPGKDVSRDQVAQVLVQAVLQPAARNRVVEIVASKKTPALSPDKWQLLDSECDLRDLLAPCLRPETSARRAVGILMFGDSVARHIARHACDGPTGKMRDFMQSETDECGHRCTICSLPHLHLALYSLWGVGPEGPYHANMRQPSPERIQLGIGIHLFKLVTGREPDLVVFSSNFWDISLQYGHNLELQRKGQGGNQSKALPESSESTGSASDTQATDPQSLRLSRRTLLKSTKKAKKGPSTSVPALRSDDQAWFTPQFLRSWVSQAAELMDLIKRAAPNSVLAYHTLPFPTFNPKSGGNPKKHMGHKSHVAQLNAAGRQAASQTGFHVVDLELMTSQFWKGSQYLHADGTHPSPLVGLTAVRVYLNLIAEHVTPQIMGRTESS</sequence>
<reference evidence="3 4" key="1">
    <citation type="journal article" date="2024" name="Nat. Commun.">
        <title>Phylogenomics reveals the evolutionary origins of lichenization in chlorophyte algae.</title>
        <authorList>
            <person name="Puginier C."/>
            <person name="Libourel C."/>
            <person name="Otte J."/>
            <person name="Skaloud P."/>
            <person name="Haon M."/>
            <person name="Grisel S."/>
            <person name="Petersen M."/>
            <person name="Berrin J.G."/>
            <person name="Delaux P.M."/>
            <person name="Dal Grande F."/>
            <person name="Keller J."/>
        </authorList>
    </citation>
    <scope>NUCLEOTIDE SEQUENCE [LARGE SCALE GENOMIC DNA]</scope>
    <source>
        <strain evidence="3 4">SAG 2043</strain>
    </source>
</reference>
<comment type="caution">
    <text evidence="3">The sequence shown here is derived from an EMBL/GenBank/DDBJ whole genome shotgun (WGS) entry which is preliminary data.</text>
</comment>